<dbReference type="Gene3D" id="1.20.58.1120">
    <property type="match status" value="1"/>
</dbReference>
<dbReference type="GO" id="GO:0007018">
    <property type="term" value="P:microtubule-based movement"/>
    <property type="evidence" value="ECO:0007669"/>
    <property type="project" value="InterPro"/>
</dbReference>
<evidence type="ECO:0000313" key="3">
    <source>
        <dbReference type="WBParaSite" id="maker-unitig_36280-snap-gene-0.1-mRNA-1"/>
    </source>
</evidence>
<dbReference type="PANTHER" id="PTHR46961:SF15">
    <property type="entry name" value="AAA+ ATPASE DOMAIN-CONTAINING PROTEIN"/>
    <property type="match status" value="1"/>
</dbReference>
<organism evidence="2 3">
    <name type="scientific">Macrostomum lignano</name>
    <dbReference type="NCBI Taxonomy" id="282301"/>
    <lineage>
        <taxon>Eukaryota</taxon>
        <taxon>Metazoa</taxon>
        <taxon>Spiralia</taxon>
        <taxon>Lophotrochozoa</taxon>
        <taxon>Platyhelminthes</taxon>
        <taxon>Rhabditophora</taxon>
        <taxon>Macrostomorpha</taxon>
        <taxon>Macrostomida</taxon>
        <taxon>Macrostomidae</taxon>
        <taxon>Macrostomum</taxon>
    </lineage>
</organism>
<protein>
    <submittedName>
        <fullName evidence="3">AAA_6 domain-containing protein</fullName>
    </submittedName>
</protein>
<feature type="region of interest" description="Disordered" evidence="1">
    <location>
        <begin position="442"/>
        <end position="467"/>
    </location>
</feature>
<dbReference type="AlphaFoldDB" id="A0A1I8FIK3"/>
<evidence type="ECO:0000313" key="2">
    <source>
        <dbReference type="Proteomes" id="UP000095280"/>
    </source>
</evidence>
<dbReference type="GO" id="GO:0045505">
    <property type="term" value="F:dynein intermediate chain binding"/>
    <property type="evidence" value="ECO:0007669"/>
    <property type="project" value="InterPro"/>
</dbReference>
<dbReference type="Proteomes" id="UP000095280">
    <property type="component" value="Unplaced"/>
</dbReference>
<feature type="region of interest" description="Disordered" evidence="1">
    <location>
        <begin position="172"/>
        <end position="193"/>
    </location>
</feature>
<dbReference type="InterPro" id="IPR026983">
    <property type="entry name" value="DHC"/>
</dbReference>
<name>A0A1I8FIK3_9PLAT</name>
<evidence type="ECO:0000256" key="1">
    <source>
        <dbReference type="SAM" id="MobiDB-lite"/>
    </source>
</evidence>
<dbReference type="GO" id="GO:0051959">
    <property type="term" value="F:dynein light intermediate chain binding"/>
    <property type="evidence" value="ECO:0007669"/>
    <property type="project" value="InterPro"/>
</dbReference>
<proteinExistence type="predicted"/>
<feature type="compositionally biased region" description="Low complexity" evidence="1">
    <location>
        <begin position="660"/>
        <end position="672"/>
    </location>
</feature>
<dbReference type="WBParaSite" id="maker-unitig_36280-snap-gene-0.1-mRNA-1">
    <property type="protein sequence ID" value="maker-unitig_36280-snap-gene-0.1-mRNA-1"/>
    <property type="gene ID" value="maker-unitig_36280-snap-gene-0.1"/>
</dbReference>
<feature type="compositionally biased region" description="Low complexity" evidence="1">
    <location>
        <begin position="610"/>
        <end position="627"/>
    </location>
</feature>
<accession>A0A1I8FIK3</accession>
<sequence length="678" mass="73796">LLAKWVSKFGRVVSSQAEVSTFLAVPVEPVGKLIQHFYAPLRWRAEKQGRSREELAVGQAGVNFHFFSIIEAINSKQLESASCPRLFVIPCLWIESPCQYLAASQSHPRPNRRFRKASVVDRPGASGVSRSSAEAGGRLEQAAQSAAASSTGNAKQQRGSLALELAAKHRRETIGHLSRNGHRRHQRSGPAGRAGVQVPFAGLCRLGLIYYWTKECEFAIGDIARNDRKALQNVTKKFSATMDPLPPTILHRGAWKTLDDKMLPVHRRRLTNMITEAYYLRECMETMITRKVKDGGDFDWRRNVRCYARDVNEQLIPSLYIQDLEFPALKSLCGCLVQGPSGCGKTETVKGLRPAPRSAHLRYSRPGAPLTHRRLSKLVQAGRPLQTDAGASSIEVQKLPADGYGRPGGSRAIRVSFAGFGMKTCFWRTRNECQSCPPWASSSPATRSAMPASCPARSGPTTGPSSISRPDLLQVLKMNEVPGHGFRAPTPAGHSAQAHVGVRCRPAAQRAANTFGLNLAVRRGREKEDSTLTIHGAAARSSQQQQAQPTAATAALTTSEFWPPFKGAHGDHYQQGYRPEAAHLFVNKKAAANLPLSATAKQRAQHDTPGRPGEAAGARAPARQRPPILRQAVADVLSAGCHRPPSSARSRKTDGHPESESAASARPAKASRQCPGWQ</sequence>
<feature type="region of interest" description="Disordered" evidence="1">
    <location>
        <begin position="598"/>
        <end position="678"/>
    </location>
</feature>
<feature type="region of interest" description="Disordered" evidence="1">
    <location>
        <begin position="105"/>
        <end position="160"/>
    </location>
</feature>
<dbReference type="PANTHER" id="PTHR46961">
    <property type="entry name" value="DYNEIN HEAVY CHAIN 1, AXONEMAL-LIKE PROTEIN"/>
    <property type="match status" value="1"/>
</dbReference>
<feature type="compositionally biased region" description="Low complexity" evidence="1">
    <location>
        <begin position="141"/>
        <end position="150"/>
    </location>
</feature>
<dbReference type="GO" id="GO:0030286">
    <property type="term" value="C:dynein complex"/>
    <property type="evidence" value="ECO:0007669"/>
    <property type="project" value="InterPro"/>
</dbReference>
<reference evidence="3" key="1">
    <citation type="submission" date="2016-11" db="UniProtKB">
        <authorList>
            <consortium name="WormBaseParasite"/>
        </authorList>
    </citation>
    <scope>IDENTIFICATION</scope>
</reference>
<keyword evidence="2" id="KW-1185">Reference proteome</keyword>